<reference evidence="18" key="2">
    <citation type="submission" date="2021-04" db="EMBL/GenBank/DDBJ databases">
        <authorList>
            <person name="Gilroy R."/>
        </authorList>
    </citation>
    <scope>NUCLEOTIDE SEQUENCE</scope>
    <source>
        <strain evidence="18">CHK187-11901</strain>
    </source>
</reference>
<feature type="transmembrane region" description="Helical" evidence="17">
    <location>
        <begin position="89"/>
        <end position="106"/>
    </location>
</feature>
<protein>
    <recommendedName>
        <fullName evidence="12">Probable peptidoglycan glycosyltransferase FtsW</fullName>
        <ecNumber evidence="14">2.4.99.28</ecNumber>
    </recommendedName>
    <alternativeName>
        <fullName evidence="13">Cell division protein FtsW</fullName>
    </alternativeName>
    <alternativeName>
        <fullName evidence="10">Cell wall polymerase</fullName>
    </alternativeName>
    <alternativeName>
        <fullName evidence="9">Peptidoglycan polymerase</fullName>
    </alternativeName>
</protein>
<evidence type="ECO:0000256" key="3">
    <source>
        <dbReference type="ARBA" id="ARBA00022679"/>
    </source>
</evidence>
<feature type="transmembrane region" description="Helical" evidence="17">
    <location>
        <begin position="21"/>
        <end position="42"/>
    </location>
</feature>
<dbReference type="Pfam" id="PF01098">
    <property type="entry name" value="FTSW_RODA_SPOVE"/>
    <property type="match status" value="1"/>
</dbReference>
<feature type="transmembrane region" description="Helical" evidence="17">
    <location>
        <begin position="303"/>
        <end position="329"/>
    </location>
</feature>
<evidence type="ECO:0000256" key="6">
    <source>
        <dbReference type="ARBA" id="ARBA00022984"/>
    </source>
</evidence>
<evidence type="ECO:0000256" key="14">
    <source>
        <dbReference type="ARBA" id="ARBA00044770"/>
    </source>
</evidence>
<dbReference type="PANTHER" id="PTHR30474:SF2">
    <property type="entry name" value="PEPTIDOGLYCAN GLYCOSYLTRANSFERASE FTSW-RELATED"/>
    <property type="match status" value="1"/>
</dbReference>
<evidence type="ECO:0000256" key="13">
    <source>
        <dbReference type="ARBA" id="ARBA00041418"/>
    </source>
</evidence>
<comment type="catalytic activity">
    <reaction evidence="15">
        <text>[GlcNAc-(1-&gt;4)-Mur2Ac(oyl-L-Ala-gamma-D-Glu-L-Lys-D-Ala-D-Ala)](n)-di-trans,octa-cis-undecaprenyl diphosphate + beta-D-GlcNAc-(1-&gt;4)-Mur2Ac(oyl-L-Ala-gamma-D-Glu-L-Lys-D-Ala-D-Ala)-di-trans,octa-cis-undecaprenyl diphosphate = [GlcNAc-(1-&gt;4)-Mur2Ac(oyl-L-Ala-gamma-D-Glu-L-Lys-D-Ala-D-Ala)](n+1)-di-trans,octa-cis-undecaprenyl diphosphate + di-trans,octa-cis-undecaprenyl diphosphate + H(+)</text>
        <dbReference type="Rhea" id="RHEA:23708"/>
        <dbReference type="Rhea" id="RHEA-COMP:9602"/>
        <dbReference type="Rhea" id="RHEA-COMP:9603"/>
        <dbReference type="ChEBI" id="CHEBI:15378"/>
        <dbReference type="ChEBI" id="CHEBI:58405"/>
        <dbReference type="ChEBI" id="CHEBI:60033"/>
        <dbReference type="ChEBI" id="CHEBI:78435"/>
        <dbReference type="EC" id="2.4.99.28"/>
    </reaction>
</comment>
<feature type="transmembrane region" description="Helical" evidence="17">
    <location>
        <begin position="133"/>
        <end position="150"/>
    </location>
</feature>
<evidence type="ECO:0000256" key="7">
    <source>
        <dbReference type="ARBA" id="ARBA00022989"/>
    </source>
</evidence>
<evidence type="ECO:0000256" key="8">
    <source>
        <dbReference type="ARBA" id="ARBA00023136"/>
    </source>
</evidence>
<comment type="subcellular location">
    <subcellularLocation>
        <location evidence="1">Membrane</location>
        <topology evidence="1">Multi-pass membrane protein</topology>
    </subcellularLocation>
</comment>
<dbReference type="EMBL" id="DWWM01000023">
    <property type="protein sequence ID" value="HJC36197.1"/>
    <property type="molecule type" value="Genomic_DNA"/>
</dbReference>
<evidence type="ECO:0000256" key="9">
    <source>
        <dbReference type="ARBA" id="ARBA00032370"/>
    </source>
</evidence>
<evidence type="ECO:0000313" key="19">
    <source>
        <dbReference type="Proteomes" id="UP000823896"/>
    </source>
</evidence>
<dbReference type="Proteomes" id="UP000823896">
    <property type="component" value="Unassembled WGS sequence"/>
</dbReference>
<comment type="function">
    <text evidence="16">Peptidoglycan polymerase that is essential for cell division.</text>
</comment>
<feature type="transmembrane region" description="Helical" evidence="17">
    <location>
        <begin position="162"/>
        <end position="179"/>
    </location>
</feature>
<evidence type="ECO:0000256" key="12">
    <source>
        <dbReference type="ARBA" id="ARBA00041185"/>
    </source>
</evidence>
<accession>A0A9D2NPQ9</accession>
<dbReference type="GO" id="GO:0032153">
    <property type="term" value="C:cell division site"/>
    <property type="evidence" value="ECO:0007669"/>
    <property type="project" value="TreeGrafter"/>
</dbReference>
<evidence type="ECO:0000256" key="16">
    <source>
        <dbReference type="ARBA" id="ARBA00049966"/>
    </source>
</evidence>
<dbReference type="GO" id="GO:0008955">
    <property type="term" value="F:peptidoglycan glycosyltransferase activity"/>
    <property type="evidence" value="ECO:0007669"/>
    <property type="project" value="UniProtKB-EC"/>
</dbReference>
<keyword evidence="7 17" id="KW-1133">Transmembrane helix</keyword>
<dbReference type="InterPro" id="IPR001182">
    <property type="entry name" value="FtsW/RodA"/>
</dbReference>
<keyword evidence="6" id="KW-0573">Peptidoglycan synthesis</keyword>
<gene>
    <name evidence="18" type="ORF">H9702_03585</name>
</gene>
<comment type="similarity">
    <text evidence="11">Belongs to the SEDS family. FtsW subfamily.</text>
</comment>
<comment type="caution">
    <text evidence="18">The sequence shown here is derived from an EMBL/GenBank/DDBJ whole genome shotgun (WGS) entry which is preliminary data.</text>
</comment>
<evidence type="ECO:0000256" key="11">
    <source>
        <dbReference type="ARBA" id="ARBA00038053"/>
    </source>
</evidence>
<evidence type="ECO:0000313" key="18">
    <source>
        <dbReference type="EMBL" id="HJC36197.1"/>
    </source>
</evidence>
<feature type="transmembrane region" description="Helical" evidence="17">
    <location>
        <begin position="214"/>
        <end position="235"/>
    </location>
</feature>
<dbReference type="PANTHER" id="PTHR30474">
    <property type="entry name" value="CELL CYCLE PROTEIN"/>
    <property type="match status" value="1"/>
</dbReference>
<organism evidence="18 19">
    <name type="scientific">Candidatus Merdibacter merdavium</name>
    <dbReference type="NCBI Taxonomy" id="2838692"/>
    <lineage>
        <taxon>Bacteria</taxon>
        <taxon>Bacillati</taxon>
        <taxon>Bacillota</taxon>
        <taxon>Erysipelotrichia</taxon>
        <taxon>Erysipelotrichales</taxon>
        <taxon>Erysipelotrichaceae</taxon>
        <taxon>Merdibacter</taxon>
    </lineage>
</organism>
<dbReference type="GO" id="GO:0008360">
    <property type="term" value="P:regulation of cell shape"/>
    <property type="evidence" value="ECO:0007669"/>
    <property type="project" value="UniProtKB-KW"/>
</dbReference>
<evidence type="ECO:0000256" key="5">
    <source>
        <dbReference type="ARBA" id="ARBA00022960"/>
    </source>
</evidence>
<evidence type="ECO:0000256" key="15">
    <source>
        <dbReference type="ARBA" id="ARBA00049902"/>
    </source>
</evidence>
<dbReference type="GO" id="GO:0015648">
    <property type="term" value="F:lipid-linked peptidoglycan transporter activity"/>
    <property type="evidence" value="ECO:0007669"/>
    <property type="project" value="TreeGrafter"/>
</dbReference>
<dbReference type="GO" id="GO:0009252">
    <property type="term" value="P:peptidoglycan biosynthetic process"/>
    <property type="evidence" value="ECO:0007669"/>
    <property type="project" value="UniProtKB-KW"/>
</dbReference>
<feature type="transmembrane region" description="Helical" evidence="17">
    <location>
        <begin position="341"/>
        <end position="360"/>
    </location>
</feature>
<evidence type="ECO:0000256" key="2">
    <source>
        <dbReference type="ARBA" id="ARBA00022676"/>
    </source>
</evidence>
<keyword evidence="4 17" id="KW-0812">Transmembrane</keyword>
<dbReference type="GO" id="GO:0005886">
    <property type="term" value="C:plasma membrane"/>
    <property type="evidence" value="ECO:0007669"/>
    <property type="project" value="TreeGrafter"/>
</dbReference>
<keyword evidence="2" id="KW-0328">Glycosyltransferase</keyword>
<dbReference type="AlphaFoldDB" id="A0A9D2NPQ9"/>
<keyword evidence="3" id="KW-0808">Transferase</keyword>
<evidence type="ECO:0000256" key="10">
    <source>
        <dbReference type="ARBA" id="ARBA00033270"/>
    </source>
</evidence>
<evidence type="ECO:0000256" key="1">
    <source>
        <dbReference type="ARBA" id="ARBA00004141"/>
    </source>
</evidence>
<keyword evidence="5" id="KW-0133">Cell shape</keyword>
<evidence type="ECO:0000256" key="4">
    <source>
        <dbReference type="ARBA" id="ARBA00022692"/>
    </source>
</evidence>
<dbReference type="EC" id="2.4.99.28" evidence="14"/>
<reference evidence="18" key="1">
    <citation type="journal article" date="2021" name="PeerJ">
        <title>Extensive microbial diversity within the chicken gut microbiome revealed by metagenomics and culture.</title>
        <authorList>
            <person name="Gilroy R."/>
            <person name="Ravi A."/>
            <person name="Getino M."/>
            <person name="Pursley I."/>
            <person name="Horton D.L."/>
            <person name="Alikhan N.F."/>
            <person name="Baker D."/>
            <person name="Gharbi K."/>
            <person name="Hall N."/>
            <person name="Watson M."/>
            <person name="Adriaenssens E.M."/>
            <person name="Foster-Nyarko E."/>
            <person name="Jarju S."/>
            <person name="Secka A."/>
            <person name="Antonio M."/>
            <person name="Oren A."/>
            <person name="Chaudhuri R.R."/>
            <person name="La Ragione R."/>
            <person name="Hildebrand F."/>
            <person name="Pallen M.J."/>
        </authorList>
    </citation>
    <scope>NUCLEOTIDE SEQUENCE</scope>
    <source>
        <strain evidence="18">CHK187-11901</strain>
    </source>
</reference>
<proteinExistence type="inferred from homology"/>
<feature type="transmembrane region" description="Helical" evidence="17">
    <location>
        <begin position="54"/>
        <end position="77"/>
    </location>
</feature>
<keyword evidence="8 17" id="KW-0472">Membrane</keyword>
<name>A0A9D2NPQ9_9FIRM</name>
<feature type="transmembrane region" description="Helical" evidence="17">
    <location>
        <begin position="185"/>
        <end position="202"/>
    </location>
</feature>
<dbReference type="GO" id="GO:0051301">
    <property type="term" value="P:cell division"/>
    <property type="evidence" value="ECO:0007669"/>
    <property type="project" value="InterPro"/>
</dbReference>
<sequence>MPSKKKKKQERRAGFMRLPKGSDKILHFTVLALVLFGSVMIVDINVGQTSSNNMVVITTAIKQVLFVIAGYAAMLFAAKLFEFNWFYKLSKVLAVIMTIVLILPFFSTELNGSNAWIYITIGSQVVSVQPSEFVKPFMIVLIATYVYAAQYHKWMRKSAWKMLRVPIICFVIFAIIILAQRDIGALAILFLICAGAIQPSGFPKLRKLQIAARAAVMIGFVLVFIGMSPIGLPIVEKMADLPLLGHIASRFINAADPTALDIYGGGYQPSHALYAITSSGIFGLGFGNSTRKYGYLTQADSDYILAIIIEELGIFGLLFITVGYGIIIFRLFRYAFKTSFVPYKIILSGAAVYLGAHFMLNVGGVSALLPLTGVPLLFISNGGSALVSAFIMMGLCQHVIAKINTKELAKLDQKTVE</sequence>
<evidence type="ECO:0000256" key="17">
    <source>
        <dbReference type="SAM" id="Phobius"/>
    </source>
</evidence>
<feature type="transmembrane region" description="Helical" evidence="17">
    <location>
        <begin position="372"/>
        <end position="396"/>
    </location>
</feature>